<feature type="coiled-coil region" evidence="1">
    <location>
        <begin position="164"/>
        <end position="212"/>
    </location>
</feature>
<sequence>MYQKILQFLNEHPNNIVTVTQGKKRLAKDTMPKYGFTLADITKLYGTVEAFILSLPAQGFGNGTRIDLRRLYGSGASQSSYKHDSFTLNFKEKETDTDMTPELIAPTAPASVGENGNLPAPAQPSVPQQAPATVPPAMGYPQQAMSMPMGLGYTPVATTDWISSKVIEERYRDLQRDNDNLREDNKDLRSQVRTLSEEKAALRLQLDTADKAHELKLREELLNKQSFWESKGFERVSETLGAVIPMVVERMAGASASAAAATPALAAPQLSPVKQEFIKIISAPNITDEQIGALYEQLMQTNDEQQTASPQEIGAVRG</sequence>
<keyword evidence="3" id="KW-1185">Reference proteome</keyword>
<evidence type="ECO:0000313" key="3">
    <source>
        <dbReference type="Proteomes" id="UP000217276"/>
    </source>
</evidence>
<dbReference type="EMBL" id="CP022384">
    <property type="protein sequence ID" value="ATA81091.1"/>
    <property type="molecule type" value="Genomic_DNA"/>
</dbReference>
<evidence type="ECO:0000256" key="1">
    <source>
        <dbReference type="SAM" id="Coils"/>
    </source>
</evidence>
<evidence type="ECO:0000313" key="2">
    <source>
        <dbReference type="EMBL" id="ATA81091.1"/>
    </source>
</evidence>
<proteinExistence type="predicted"/>
<dbReference type="Proteomes" id="UP000217276">
    <property type="component" value="Chromosome"/>
</dbReference>
<accession>A0A250F7K3</accession>
<dbReference type="KEGG" id="clk:CGC53_01335"/>
<gene>
    <name evidence="2" type="ORF">CGC53_01335</name>
</gene>
<reference evidence="3" key="1">
    <citation type="submission" date="2017-06" db="EMBL/GenBank/DDBJ databases">
        <title>Capnocytophaga spp. assemblies.</title>
        <authorList>
            <person name="Gulvik C.A."/>
        </authorList>
    </citation>
    <scope>NUCLEOTIDE SEQUENCE [LARGE SCALE GENOMIC DNA]</scope>
    <source>
        <strain evidence="3">H6253</strain>
    </source>
</reference>
<dbReference type="AlphaFoldDB" id="A0A250F7K3"/>
<protein>
    <submittedName>
        <fullName evidence="2">Uncharacterized protein</fullName>
    </submittedName>
</protein>
<organism evidence="2 3">
    <name type="scientific">Capnocytophaga leadbetteri</name>
    <dbReference type="NCBI Taxonomy" id="327575"/>
    <lineage>
        <taxon>Bacteria</taxon>
        <taxon>Pseudomonadati</taxon>
        <taxon>Bacteroidota</taxon>
        <taxon>Flavobacteriia</taxon>
        <taxon>Flavobacteriales</taxon>
        <taxon>Flavobacteriaceae</taxon>
        <taxon>Capnocytophaga</taxon>
    </lineage>
</organism>
<name>A0A250F7K3_9FLAO</name>
<keyword evidence="1" id="KW-0175">Coiled coil</keyword>
<dbReference type="RefSeq" id="WP_095913012.1">
    <property type="nucleotide sequence ID" value="NZ_CP022384.1"/>
</dbReference>